<sequence length="86" mass="10244">MHNQILNQTNGLNGFSQFPDTLNRVRDSANVQWRFNQRRQRHQFNLCCFKRLFQSRCFGRFDVFFAGFDRCFALDSVTDIIDTSLD</sequence>
<reference evidence="1" key="1">
    <citation type="submission" date="2017-12" db="EMBL/GenBank/DDBJ databases">
        <title>Insights into the successfully spreading KPC-encoding IncII plasmids.</title>
        <authorList>
            <person name="Brandt C."/>
            <person name="Pletz M.W."/>
            <person name="Makarewicz O."/>
        </authorList>
    </citation>
    <scope>NUCLEOTIDE SEQUENCE</scope>
    <source>
        <strain evidence="1">St015788/2</strain>
        <plasmid evidence="1">pUJ-84KPC</plasmid>
    </source>
</reference>
<geneLocation type="plasmid" evidence="1">
    <name>pUJ-84KPC</name>
</geneLocation>
<dbReference type="AlphaFoldDB" id="A0A2P1BPZ6"/>
<evidence type="ECO:0000313" key="1">
    <source>
        <dbReference type="EMBL" id="AVI43813.1"/>
    </source>
</evidence>
<proteinExistence type="predicted"/>
<keyword evidence="1" id="KW-0614">Plasmid</keyword>
<protein>
    <submittedName>
        <fullName evidence="1">Uncharacterized protein</fullName>
    </submittedName>
</protein>
<accession>A0A2P1BPZ6</accession>
<name>A0A2P1BPZ6_KLEPN</name>
<organism evidence="1">
    <name type="scientific">Klebsiella pneumoniae</name>
    <dbReference type="NCBI Taxonomy" id="573"/>
    <lineage>
        <taxon>Bacteria</taxon>
        <taxon>Pseudomonadati</taxon>
        <taxon>Pseudomonadota</taxon>
        <taxon>Gammaproteobacteria</taxon>
        <taxon>Enterobacterales</taxon>
        <taxon>Enterobacteriaceae</taxon>
        <taxon>Klebsiella/Raoultella group</taxon>
        <taxon>Klebsiella</taxon>
        <taxon>Klebsiella pneumoniae complex</taxon>
    </lineage>
</organism>
<dbReference type="EMBL" id="MG700550">
    <property type="protein sequence ID" value="AVI43813.1"/>
    <property type="molecule type" value="Genomic_DNA"/>
</dbReference>